<organism evidence="2 3">
    <name type="scientific">Methylobacterium iners</name>
    <dbReference type="NCBI Taxonomy" id="418707"/>
    <lineage>
        <taxon>Bacteria</taxon>
        <taxon>Pseudomonadati</taxon>
        <taxon>Pseudomonadota</taxon>
        <taxon>Alphaproteobacteria</taxon>
        <taxon>Hyphomicrobiales</taxon>
        <taxon>Methylobacteriaceae</taxon>
        <taxon>Methylobacterium</taxon>
    </lineage>
</organism>
<name>A0ABQ4RSK5_9HYPH</name>
<reference evidence="2" key="1">
    <citation type="journal article" date="2021" name="Front. Microbiol.">
        <title>Comprehensive Comparative Genomics and Phenotyping of Methylobacterium Species.</title>
        <authorList>
            <person name="Alessa O."/>
            <person name="Ogura Y."/>
            <person name="Fujitani Y."/>
            <person name="Takami H."/>
            <person name="Hayashi T."/>
            <person name="Sahin N."/>
            <person name="Tani A."/>
        </authorList>
    </citation>
    <scope>NUCLEOTIDE SEQUENCE</scope>
    <source>
        <strain evidence="2">DSM 19015</strain>
    </source>
</reference>
<evidence type="ECO:0000256" key="1">
    <source>
        <dbReference type="SAM" id="MobiDB-lite"/>
    </source>
</evidence>
<evidence type="ECO:0000313" key="2">
    <source>
        <dbReference type="EMBL" id="GJD92957.1"/>
    </source>
</evidence>
<reference evidence="2" key="2">
    <citation type="submission" date="2021-08" db="EMBL/GenBank/DDBJ databases">
        <authorList>
            <person name="Tani A."/>
            <person name="Ola A."/>
            <person name="Ogura Y."/>
            <person name="Katsura K."/>
            <person name="Hayashi T."/>
        </authorList>
    </citation>
    <scope>NUCLEOTIDE SEQUENCE</scope>
    <source>
        <strain evidence="2">DSM 19015</strain>
    </source>
</reference>
<evidence type="ECO:0000313" key="3">
    <source>
        <dbReference type="Proteomes" id="UP001055125"/>
    </source>
</evidence>
<dbReference type="Proteomes" id="UP001055125">
    <property type="component" value="Unassembled WGS sequence"/>
</dbReference>
<sequence>MIRPTEQVGPVTRAIAAMRNDNEVKRSKRIIPPQSIGAGFVVIRRASKTGALRSIGKRPYEHPDLGTAEEEARRLAERFGDSFDVFERRLSIRAPERPLESVAEPAASTVPLTALEPEQIERTAVSAP</sequence>
<dbReference type="RefSeq" id="WP_238242104.1">
    <property type="nucleotide sequence ID" value="NZ_BPQP01000002.1"/>
</dbReference>
<feature type="region of interest" description="Disordered" evidence="1">
    <location>
        <begin position="96"/>
        <end position="128"/>
    </location>
</feature>
<comment type="caution">
    <text evidence="2">The sequence shown here is derived from an EMBL/GenBank/DDBJ whole genome shotgun (WGS) entry which is preliminary data.</text>
</comment>
<dbReference type="EMBL" id="BPQP01000002">
    <property type="protein sequence ID" value="GJD92957.1"/>
    <property type="molecule type" value="Genomic_DNA"/>
</dbReference>
<keyword evidence="3" id="KW-1185">Reference proteome</keyword>
<proteinExistence type="predicted"/>
<gene>
    <name evidence="2" type="ORF">OCOJLMKI_0141</name>
</gene>
<accession>A0ABQ4RSK5</accession>
<protein>
    <submittedName>
        <fullName evidence="2">Uncharacterized protein</fullName>
    </submittedName>
</protein>